<protein>
    <submittedName>
        <fullName evidence="2">Uncharacterized protein</fullName>
    </submittedName>
</protein>
<sequence length="131" mass="14738">MLFLFLADENIAVNRGIENDLQASADENVVASCEVEDEHQASENIQEMENAQQQEQTGDVEAHLDLQQIYGPLGLTDEEIYQEMNFGNGNNLDDIELLYRRGLAYAKFNLTASEGKKNIEGALIILQKDKF</sequence>
<dbReference type="WBParaSite" id="PS1159_v2.g11012.t1">
    <property type="protein sequence ID" value="PS1159_v2.g11012.t1"/>
    <property type="gene ID" value="PS1159_v2.g11012"/>
</dbReference>
<evidence type="ECO:0000313" key="1">
    <source>
        <dbReference type="Proteomes" id="UP000887580"/>
    </source>
</evidence>
<proteinExistence type="predicted"/>
<organism evidence="1 2">
    <name type="scientific">Panagrolaimus sp. PS1159</name>
    <dbReference type="NCBI Taxonomy" id="55785"/>
    <lineage>
        <taxon>Eukaryota</taxon>
        <taxon>Metazoa</taxon>
        <taxon>Ecdysozoa</taxon>
        <taxon>Nematoda</taxon>
        <taxon>Chromadorea</taxon>
        <taxon>Rhabditida</taxon>
        <taxon>Tylenchina</taxon>
        <taxon>Panagrolaimomorpha</taxon>
        <taxon>Panagrolaimoidea</taxon>
        <taxon>Panagrolaimidae</taxon>
        <taxon>Panagrolaimus</taxon>
    </lineage>
</organism>
<name>A0AC35EXF0_9BILA</name>
<accession>A0AC35EXF0</accession>
<dbReference type="Proteomes" id="UP000887580">
    <property type="component" value="Unplaced"/>
</dbReference>
<reference evidence="2" key="1">
    <citation type="submission" date="2022-11" db="UniProtKB">
        <authorList>
            <consortium name="WormBaseParasite"/>
        </authorList>
    </citation>
    <scope>IDENTIFICATION</scope>
</reference>
<evidence type="ECO:0000313" key="2">
    <source>
        <dbReference type="WBParaSite" id="PS1159_v2.g11012.t1"/>
    </source>
</evidence>